<evidence type="ECO:0000313" key="2">
    <source>
        <dbReference type="Proteomes" id="UP000245626"/>
    </source>
</evidence>
<dbReference type="EMBL" id="KZ820346">
    <property type="protein sequence ID" value="PWN47757.1"/>
    <property type="molecule type" value="Genomic_DNA"/>
</dbReference>
<evidence type="ECO:0000313" key="1">
    <source>
        <dbReference type="EMBL" id="PWN47757.1"/>
    </source>
</evidence>
<proteinExistence type="predicted"/>
<name>A0ACD0NPP7_9BASI</name>
<gene>
    <name evidence="1" type="ORF">IE53DRAFT_231538</name>
</gene>
<sequence length="742" mass="80860">MEQAKSKPGQPRLGNGSTNGHVELLVTSRSKRSTAGNRMQALLDQELDKDEMFEEVENDHEFQAQEEYDIVDSDFDEESSEGEGAEGEDEEAGEREMEILEKAQRKAARAKAVPLHMRRPAVRPPPGPKPVSAASPTHSLGINRTSITQGSEESATKRRKISFVQGRSSPFSSSSLTTATGSVPGAGGEFVGQLRTSSRKSTVQNKLETQEKIREAEQRKAALPVRTAPKKRPQLTQDALIAEALETEEMNRESLRKFLEQEEERKNKMKVKREKIEGPFIRWVSVGVRSLPVIVKRERERNEGVAEKEGAKSVGEMTRDPSVEEEEDGDGPKRGRENGEGQGENHEDTKDADTKGANQGKPDGEPNEVKSEEPGEEGKEDKQGKVDKGEEKDEGTDDKNEEKGNRDDREEKGGEGEKGKEKVVEMKPGQGMPEVSKESGQQSPLDAVTGEGMDDKGRSGTQDNPSTSSAAKDVTSVVPALTTASLTEDPVIAARAQAALERAKAEARSDQNHTEAKLNEKRGEVQARTLLSVERAPEDWDWVDEFRVLLGDHCQWDKVSVVPARNRPLRPRQTTCPITGLPAIYKDPRTGIAYANAQAYKTLTELLEQRYVWTGGQRSSEDATMGSGAAPLEMGCYITREDEVGAGGVFREARKKFFQSHATEDPRGESDETVDTGTSSGTRHKDGGGNRTDLPLGMTIALVPDIAPGDEEAIMAAAAQLPAGSTRSGRRGARSSSKAAAL</sequence>
<dbReference type="Proteomes" id="UP000245626">
    <property type="component" value="Unassembled WGS sequence"/>
</dbReference>
<organism evidence="1 2">
    <name type="scientific">Violaceomyces palustris</name>
    <dbReference type="NCBI Taxonomy" id="1673888"/>
    <lineage>
        <taxon>Eukaryota</taxon>
        <taxon>Fungi</taxon>
        <taxon>Dikarya</taxon>
        <taxon>Basidiomycota</taxon>
        <taxon>Ustilaginomycotina</taxon>
        <taxon>Ustilaginomycetes</taxon>
        <taxon>Violaceomycetales</taxon>
        <taxon>Violaceomycetaceae</taxon>
        <taxon>Violaceomyces</taxon>
    </lineage>
</organism>
<reference evidence="1 2" key="1">
    <citation type="journal article" date="2018" name="Mol. Biol. Evol.">
        <title>Broad Genomic Sampling Reveals a Smut Pathogenic Ancestry of the Fungal Clade Ustilaginomycotina.</title>
        <authorList>
            <person name="Kijpornyongpan T."/>
            <person name="Mondo S.J."/>
            <person name="Barry K."/>
            <person name="Sandor L."/>
            <person name="Lee J."/>
            <person name="Lipzen A."/>
            <person name="Pangilinan J."/>
            <person name="LaButti K."/>
            <person name="Hainaut M."/>
            <person name="Henrissat B."/>
            <person name="Grigoriev I.V."/>
            <person name="Spatafora J.W."/>
            <person name="Aime M.C."/>
        </authorList>
    </citation>
    <scope>NUCLEOTIDE SEQUENCE [LARGE SCALE GENOMIC DNA]</scope>
    <source>
        <strain evidence="1 2">SA 807</strain>
    </source>
</reference>
<keyword evidence="2" id="KW-1185">Reference proteome</keyword>
<accession>A0ACD0NPP7</accession>
<protein>
    <submittedName>
        <fullName evidence="1">YL1-domain-containing protein</fullName>
    </submittedName>
</protein>